<organism evidence="2 3">
    <name type="scientific">Araneus ventricosus</name>
    <name type="common">Orbweaver spider</name>
    <name type="synonym">Epeira ventricosa</name>
    <dbReference type="NCBI Taxonomy" id="182803"/>
    <lineage>
        <taxon>Eukaryota</taxon>
        <taxon>Metazoa</taxon>
        <taxon>Ecdysozoa</taxon>
        <taxon>Arthropoda</taxon>
        <taxon>Chelicerata</taxon>
        <taxon>Arachnida</taxon>
        <taxon>Araneae</taxon>
        <taxon>Araneomorphae</taxon>
        <taxon>Entelegynae</taxon>
        <taxon>Araneoidea</taxon>
        <taxon>Araneidae</taxon>
        <taxon>Araneus</taxon>
    </lineage>
</organism>
<keyword evidence="3" id="KW-1185">Reference proteome</keyword>
<dbReference type="EMBL" id="BGPR01118069">
    <property type="protein sequence ID" value="GBN11794.1"/>
    <property type="molecule type" value="Genomic_DNA"/>
</dbReference>
<dbReference type="EMBL" id="BGPR01117949">
    <property type="protein sequence ID" value="GBN11422.1"/>
    <property type="molecule type" value="Genomic_DNA"/>
</dbReference>
<gene>
    <name evidence="2" type="ORF">AVEN_175739_1</name>
    <name evidence="1" type="ORF">AVEN_217084_1</name>
</gene>
<dbReference type="AlphaFoldDB" id="A0A4Y2LBE2"/>
<accession>A0A4Y2LBE2</accession>
<evidence type="ECO:0000313" key="3">
    <source>
        <dbReference type="Proteomes" id="UP000499080"/>
    </source>
</evidence>
<dbReference type="Proteomes" id="UP000499080">
    <property type="component" value="Unassembled WGS sequence"/>
</dbReference>
<name>A0A4Y2LBE2_ARAVE</name>
<reference evidence="2 3" key="1">
    <citation type="journal article" date="2019" name="Sci. Rep.">
        <title>Orb-weaving spider Araneus ventricosus genome elucidates the spidroin gene catalogue.</title>
        <authorList>
            <person name="Kono N."/>
            <person name="Nakamura H."/>
            <person name="Ohtoshi R."/>
            <person name="Moran D.A.P."/>
            <person name="Shinohara A."/>
            <person name="Yoshida Y."/>
            <person name="Fujiwara M."/>
            <person name="Mori M."/>
            <person name="Tomita M."/>
            <person name="Arakawa K."/>
        </authorList>
    </citation>
    <scope>NUCLEOTIDE SEQUENCE [LARGE SCALE GENOMIC DNA]</scope>
</reference>
<evidence type="ECO:0000313" key="1">
    <source>
        <dbReference type="EMBL" id="GBN11422.1"/>
    </source>
</evidence>
<protein>
    <submittedName>
        <fullName evidence="2">Uncharacterized protein</fullName>
    </submittedName>
</protein>
<sequence length="89" mass="9946">MSSGTRPCPPQKKVDPLSLSTDHLLCSFLRRPRASRSHSSNQHALRSQSDLDTNAFVYFAILHDDCIPLKGSYHEKILTLRGVTRNGVV</sequence>
<evidence type="ECO:0000313" key="2">
    <source>
        <dbReference type="EMBL" id="GBN11794.1"/>
    </source>
</evidence>
<comment type="caution">
    <text evidence="2">The sequence shown here is derived from an EMBL/GenBank/DDBJ whole genome shotgun (WGS) entry which is preliminary data.</text>
</comment>
<proteinExistence type="predicted"/>